<name>F2D0Y4_HORVV</name>
<dbReference type="InParanoid" id="F2D0Y4"/>
<sequence length="100" mass="11093">MSIFITCSSPASDSEFVQLGHASLMWQRAVHLVPRRCAVPHECSVAARDLSFFSPNGEHLQSDGRVHAVRWVEAVRERIFCGAGMHVNAVRCASHNMKFG</sequence>
<reference evidence="1" key="1">
    <citation type="journal article" date="2011" name="Plant Physiol.">
        <title>Comprehensive sequence analysis of 24,783 barley full-length cDNAs derived from 12 clone libraries.</title>
        <authorList>
            <person name="Matsumoto T."/>
            <person name="Tanaka T."/>
            <person name="Sakai H."/>
            <person name="Amano N."/>
            <person name="Kanamori H."/>
            <person name="Kurita K."/>
            <person name="Kikuta A."/>
            <person name="Kamiya K."/>
            <person name="Yamamoto M."/>
            <person name="Ikawa H."/>
            <person name="Fujii N."/>
            <person name="Hori K."/>
            <person name="Itoh T."/>
            <person name="Sato K."/>
        </authorList>
    </citation>
    <scope>NUCLEOTIDE SEQUENCE</scope>
</reference>
<proteinExistence type="evidence at transcript level"/>
<evidence type="ECO:0000313" key="1">
    <source>
        <dbReference type="EMBL" id="BAJ88755.1"/>
    </source>
</evidence>
<organism evidence="1">
    <name type="scientific">Hordeum vulgare subsp. vulgare</name>
    <name type="common">Domesticated barley</name>
    <dbReference type="NCBI Taxonomy" id="112509"/>
    <lineage>
        <taxon>Eukaryota</taxon>
        <taxon>Viridiplantae</taxon>
        <taxon>Streptophyta</taxon>
        <taxon>Embryophyta</taxon>
        <taxon>Tracheophyta</taxon>
        <taxon>Spermatophyta</taxon>
        <taxon>Magnoliopsida</taxon>
        <taxon>Liliopsida</taxon>
        <taxon>Poales</taxon>
        <taxon>Poaceae</taxon>
        <taxon>BOP clade</taxon>
        <taxon>Pooideae</taxon>
        <taxon>Triticodae</taxon>
        <taxon>Triticeae</taxon>
        <taxon>Hordeinae</taxon>
        <taxon>Hordeum</taxon>
    </lineage>
</organism>
<dbReference type="AlphaFoldDB" id="F2D0Y4"/>
<dbReference type="EMBL" id="AK357541">
    <property type="protein sequence ID" value="BAJ88755.1"/>
    <property type="molecule type" value="mRNA"/>
</dbReference>
<protein>
    <submittedName>
        <fullName evidence="1">Predicted protein</fullName>
    </submittedName>
</protein>
<accession>F2D0Y4</accession>